<proteinExistence type="predicted"/>
<sequence length="371" mass="41887">MAFVWYALIPTIGAFIVRENWKRFRRRFDNLRSSPLLDYASSHSLDTGPAEFHFAGNFESVTEDKVLWIRSGKLTMPVELDGAYAFMLPNTSEEGIPAAFDPGEEAPERIQWDRIAALTGEAKVFVGGTVAVKNKRRVFVSTPEKSLLVLFYEGGDRFLAIRAIRAGRAKNEYINRFTPYSLILGAFAQIIIALAFFSRPAFREVTVSALTALFIPLLPWVPPGILFTIVYRRLWWRVCILRAYRDLAALLLHYHSPGGESYIAREYLTLPGTFYRKNLPFIIPAGEKRLKDHWHVYGALPVDESGVHEDFPAEPKDKFAVYGALPGDPSLLTRQYNKKANLLEFIAILLLLAGVGINLVFIRTVLSFLGI</sequence>
<dbReference type="HOGENOM" id="CLU_709681_0_0_12"/>
<evidence type="ECO:0000313" key="3">
    <source>
        <dbReference type="Proteomes" id="UP000009222"/>
    </source>
</evidence>
<evidence type="ECO:0000256" key="1">
    <source>
        <dbReference type="SAM" id="Phobius"/>
    </source>
</evidence>
<reference evidence="2 3" key="2">
    <citation type="journal article" date="2011" name="ISME J.">
        <title>RNA-seq reveals cooperative metabolic interactions between two termite-gut spirochete species in co-culture.</title>
        <authorList>
            <person name="Rosenthal A.Z."/>
            <person name="Matson E.G."/>
            <person name="Eldar A."/>
            <person name="Leadbetter J.R."/>
        </authorList>
    </citation>
    <scope>NUCLEOTIDE SEQUENCE [LARGE SCALE GENOMIC DNA]</scope>
    <source>
        <strain evidence="3">ATCC BAA-888 / DSM 13862 / ZAS-9</strain>
    </source>
</reference>
<accession>F5YA05</accession>
<dbReference type="Proteomes" id="UP000009222">
    <property type="component" value="Chromosome"/>
</dbReference>
<reference evidence="3" key="1">
    <citation type="submission" date="2009-12" db="EMBL/GenBank/DDBJ databases">
        <title>Complete sequence of Treponema azotonutricium strain ZAS-9.</title>
        <authorList>
            <person name="Tetu S.G."/>
            <person name="Matson E."/>
            <person name="Ren Q."/>
            <person name="Seshadri R."/>
            <person name="Elbourne L."/>
            <person name="Hassan K.A."/>
            <person name="Durkin A."/>
            <person name="Radune D."/>
            <person name="Mohamoud Y."/>
            <person name="Shay R."/>
            <person name="Jin S."/>
            <person name="Zhang X."/>
            <person name="Lucey K."/>
            <person name="Ballor N.R."/>
            <person name="Ottesen E."/>
            <person name="Rosenthal R."/>
            <person name="Allen A."/>
            <person name="Leadbetter J.R."/>
            <person name="Paulsen I.T."/>
        </authorList>
    </citation>
    <scope>NUCLEOTIDE SEQUENCE [LARGE SCALE GENOMIC DNA]</scope>
    <source>
        <strain evidence="3">ATCC BAA-888 / DSM 13862 / ZAS-9</strain>
    </source>
</reference>
<gene>
    <name evidence="2" type="ordered locus">TREAZ_2058</name>
</gene>
<keyword evidence="3" id="KW-1185">Reference proteome</keyword>
<name>F5YA05_LEAAZ</name>
<feature type="transmembrane region" description="Helical" evidence="1">
    <location>
        <begin position="342"/>
        <end position="362"/>
    </location>
</feature>
<dbReference type="STRING" id="545695.TREAZ_2058"/>
<dbReference type="AlphaFoldDB" id="F5YA05"/>
<dbReference type="OrthoDB" id="358133at2"/>
<feature type="transmembrane region" description="Helical" evidence="1">
    <location>
        <begin position="177"/>
        <end position="197"/>
    </location>
</feature>
<organism evidence="2 3">
    <name type="scientific">Leadbettera azotonutricia (strain ATCC BAA-888 / DSM 13862 / ZAS-9)</name>
    <name type="common">Treponema azotonutricium</name>
    <dbReference type="NCBI Taxonomy" id="545695"/>
    <lineage>
        <taxon>Bacteria</taxon>
        <taxon>Pseudomonadati</taxon>
        <taxon>Spirochaetota</taxon>
        <taxon>Spirochaetia</taxon>
        <taxon>Spirochaetales</taxon>
        <taxon>Breznakiellaceae</taxon>
        <taxon>Leadbettera</taxon>
    </lineage>
</organism>
<dbReference type="KEGG" id="taz:TREAZ_2058"/>
<keyword evidence="1" id="KW-1133">Transmembrane helix</keyword>
<evidence type="ECO:0000313" key="2">
    <source>
        <dbReference type="EMBL" id="AEF82764.1"/>
    </source>
</evidence>
<feature type="transmembrane region" description="Helical" evidence="1">
    <location>
        <begin position="209"/>
        <end position="231"/>
    </location>
</feature>
<dbReference type="eggNOG" id="ENOG50346H5">
    <property type="taxonomic scope" value="Bacteria"/>
</dbReference>
<dbReference type="RefSeq" id="WP_015709991.1">
    <property type="nucleotide sequence ID" value="NC_015577.1"/>
</dbReference>
<keyword evidence="1" id="KW-0472">Membrane</keyword>
<dbReference type="InParanoid" id="F5YA05"/>
<protein>
    <submittedName>
        <fullName evidence="2">Uncharacterized protein</fullName>
    </submittedName>
</protein>
<keyword evidence="1" id="KW-0812">Transmembrane</keyword>
<dbReference type="EMBL" id="CP001841">
    <property type="protein sequence ID" value="AEF82764.1"/>
    <property type="molecule type" value="Genomic_DNA"/>
</dbReference>